<comment type="caution">
    <text evidence="10">Lacks conserved residue(s) required for the propagation of feature annotation.</text>
</comment>
<organism evidence="11">
    <name type="scientific">Nakamurella sp. A5-74</name>
    <dbReference type="NCBI Taxonomy" id="3158264"/>
    <lineage>
        <taxon>Bacteria</taxon>
        <taxon>Bacillati</taxon>
        <taxon>Actinomycetota</taxon>
        <taxon>Actinomycetes</taxon>
        <taxon>Nakamurellales</taxon>
        <taxon>Nakamurellaceae</taxon>
        <taxon>Nakamurella</taxon>
    </lineage>
</organism>
<dbReference type="InterPro" id="IPR003691">
    <property type="entry name" value="FluC"/>
</dbReference>
<gene>
    <name evidence="10 11" type="primary">crcB</name>
    <name evidence="10" type="synonym">fluC</name>
    <name evidence="11" type="ORF">ABLG96_14780</name>
</gene>
<feature type="transmembrane region" description="Helical" evidence="10">
    <location>
        <begin position="42"/>
        <end position="62"/>
    </location>
</feature>
<keyword evidence="4 10" id="KW-1133">Transmembrane helix</keyword>
<evidence type="ECO:0000256" key="8">
    <source>
        <dbReference type="ARBA" id="ARBA00035585"/>
    </source>
</evidence>
<keyword evidence="10" id="KW-0915">Sodium</keyword>
<dbReference type="RefSeq" id="WP_353648121.1">
    <property type="nucleotide sequence ID" value="NZ_CP159218.1"/>
</dbReference>
<dbReference type="HAMAP" id="MF_00454">
    <property type="entry name" value="FluC"/>
    <property type="match status" value="1"/>
</dbReference>
<accession>A0AAU8DMC4</accession>
<keyword evidence="5 10" id="KW-0472">Membrane</keyword>
<reference evidence="11" key="1">
    <citation type="submission" date="2024-05" db="EMBL/GenBank/DDBJ databases">
        <authorList>
            <person name="Cai S.Y."/>
            <person name="Jin L.M."/>
            <person name="Li H.R."/>
        </authorList>
    </citation>
    <scope>NUCLEOTIDE SEQUENCE</scope>
    <source>
        <strain evidence="11">A5-74</strain>
    </source>
</reference>
<dbReference type="Pfam" id="PF02537">
    <property type="entry name" value="CRCB"/>
    <property type="match status" value="1"/>
</dbReference>
<dbReference type="GO" id="GO:0140114">
    <property type="term" value="P:cellular detoxification of fluoride"/>
    <property type="evidence" value="ECO:0007669"/>
    <property type="project" value="UniProtKB-UniRule"/>
</dbReference>
<evidence type="ECO:0000256" key="9">
    <source>
        <dbReference type="ARBA" id="ARBA00049940"/>
    </source>
</evidence>
<evidence type="ECO:0000256" key="3">
    <source>
        <dbReference type="ARBA" id="ARBA00022692"/>
    </source>
</evidence>
<protein>
    <recommendedName>
        <fullName evidence="10">Fluoride-specific ion channel FluC</fullName>
    </recommendedName>
</protein>
<proteinExistence type="inferred from homology"/>
<sequence length="125" mass="12719">MTAAVFAGICVAGGLGAAARFCVDATVRKRFGSRMPWGTTMINLSGSLLLGLLTGLATAALVSADWRAILGTGLLGGYTTFSTAAFETVRLLHAGRRTAAALNGIGMLVLAVLLAWGGFALGSSW</sequence>
<keyword evidence="10" id="KW-0479">Metal-binding</keyword>
<dbReference type="GO" id="GO:0046872">
    <property type="term" value="F:metal ion binding"/>
    <property type="evidence" value="ECO:0007669"/>
    <property type="project" value="UniProtKB-KW"/>
</dbReference>
<evidence type="ECO:0000256" key="2">
    <source>
        <dbReference type="ARBA" id="ARBA00022475"/>
    </source>
</evidence>
<comment type="activity regulation">
    <text evidence="10">Na(+) is not transported, but it plays an essential structural role and its presence is essential for fluoride channel function.</text>
</comment>
<comment type="subcellular location">
    <subcellularLocation>
        <location evidence="1 10">Cell membrane</location>
        <topology evidence="1 10">Multi-pass membrane protein</topology>
    </subcellularLocation>
</comment>
<dbReference type="PANTHER" id="PTHR28259:SF1">
    <property type="entry name" value="FLUORIDE EXPORT PROTEIN 1-RELATED"/>
    <property type="match status" value="1"/>
</dbReference>
<evidence type="ECO:0000256" key="1">
    <source>
        <dbReference type="ARBA" id="ARBA00004651"/>
    </source>
</evidence>
<evidence type="ECO:0000256" key="5">
    <source>
        <dbReference type="ARBA" id="ARBA00023136"/>
    </source>
</evidence>
<comment type="similarity">
    <text evidence="7 10">Belongs to the fluoride channel Fluc/FEX (TC 1.A.43) family.</text>
</comment>
<evidence type="ECO:0000313" key="11">
    <source>
        <dbReference type="EMBL" id="XCG62506.1"/>
    </source>
</evidence>
<evidence type="ECO:0000256" key="6">
    <source>
        <dbReference type="ARBA" id="ARBA00023303"/>
    </source>
</evidence>
<keyword evidence="6 10" id="KW-0407">Ion channel</keyword>
<evidence type="ECO:0000256" key="10">
    <source>
        <dbReference type="HAMAP-Rule" id="MF_00454"/>
    </source>
</evidence>
<feature type="transmembrane region" description="Helical" evidence="10">
    <location>
        <begin position="100"/>
        <end position="121"/>
    </location>
</feature>
<keyword evidence="3 10" id="KW-0812">Transmembrane</keyword>
<dbReference type="GO" id="GO:0005886">
    <property type="term" value="C:plasma membrane"/>
    <property type="evidence" value="ECO:0007669"/>
    <property type="project" value="UniProtKB-SubCell"/>
</dbReference>
<dbReference type="NCBIfam" id="TIGR00494">
    <property type="entry name" value="crcB"/>
    <property type="match status" value="1"/>
</dbReference>
<dbReference type="PANTHER" id="PTHR28259">
    <property type="entry name" value="FLUORIDE EXPORT PROTEIN 1-RELATED"/>
    <property type="match status" value="1"/>
</dbReference>
<dbReference type="EMBL" id="CP159218">
    <property type="protein sequence ID" value="XCG62506.1"/>
    <property type="molecule type" value="Genomic_DNA"/>
</dbReference>
<feature type="binding site" evidence="10">
    <location>
        <position position="76"/>
    </location>
    <ligand>
        <name>Na(+)</name>
        <dbReference type="ChEBI" id="CHEBI:29101"/>
        <note>structural</note>
    </ligand>
</feature>
<dbReference type="GO" id="GO:0062054">
    <property type="term" value="F:fluoride channel activity"/>
    <property type="evidence" value="ECO:0007669"/>
    <property type="project" value="UniProtKB-UniRule"/>
</dbReference>
<comment type="function">
    <text evidence="9 10">Fluoride-specific ion channel. Important for reducing fluoride concentration in the cell, thus reducing its toxicity.</text>
</comment>
<name>A0AAU8DMC4_9ACTN</name>
<keyword evidence="10" id="KW-0406">Ion transport</keyword>
<feature type="binding site" evidence="10">
    <location>
        <position position="79"/>
    </location>
    <ligand>
        <name>Na(+)</name>
        <dbReference type="ChEBI" id="CHEBI:29101"/>
        <note>structural</note>
    </ligand>
</feature>
<evidence type="ECO:0000256" key="4">
    <source>
        <dbReference type="ARBA" id="ARBA00022989"/>
    </source>
</evidence>
<keyword evidence="10" id="KW-0813">Transport</keyword>
<evidence type="ECO:0000256" key="7">
    <source>
        <dbReference type="ARBA" id="ARBA00035120"/>
    </source>
</evidence>
<keyword evidence="2 10" id="KW-1003">Cell membrane</keyword>
<comment type="catalytic activity">
    <reaction evidence="8">
        <text>fluoride(in) = fluoride(out)</text>
        <dbReference type="Rhea" id="RHEA:76159"/>
        <dbReference type="ChEBI" id="CHEBI:17051"/>
    </reaction>
    <physiologicalReaction direction="left-to-right" evidence="8">
        <dbReference type="Rhea" id="RHEA:76160"/>
    </physiologicalReaction>
</comment>
<dbReference type="AlphaFoldDB" id="A0AAU8DMC4"/>